<dbReference type="EMBL" id="JACJIA010000007">
    <property type="protein sequence ID" value="MBA8953840.1"/>
    <property type="molecule type" value="Genomic_DNA"/>
</dbReference>
<feature type="chain" id="PRO_5038424012" description="DUF4352 domain-containing protein" evidence="1">
    <location>
        <begin position="20"/>
        <end position="181"/>
    </location>
</feature>
<accession>A0A7W3LT79</accession>
<dbReference type="InterPro" id="IPR029051">
    <property type="entry name" value="DUF4352"/>
</dbReference>
<evidence type="ECO:0000313" key="3">
    <source>
        <dbReference type="EMBL" id="MBA8953840.1"/>
    </source>
</evidence>
<evidence type="ECO:0000313" key="4">
    <source>
        <dbReference type="Proteomes" id="UP000572680"/>
    </source>
</evidence>
<feature type="domain" description="DUF4352" evidence="2">
    <location>
        <begin position="55"/>
        <end position="163"/>
    </location>
</feature>
<keyword evidence="1" id="KW-0732">Signal</keyword>
<sequence>MRALPASAALPALAVAVLAAGALPGCSRDAPPPAYALPSEKVREGERVLHGRAGRSADLQVTVLGFSDPLTSLFGSHAEMRPKGRYVRVRIMAVNTGRDIQVFDTWKQLLVTADGRTLVPDVNATMVKRQPERLSVGAAMRAEFDLYYDVPQGVGARALRVVGSPTVGAVSQPDPADIPLT</sequence>
<keyword evidence="4" id="KW-1185">Reference proteome</keyword>
<protein>
    <recommendedName>
        <fullName evidence="2">DUF4352 domain-containing protein</fullName>
    </recommendedName>
</protein>
<gene>
    <name evidence="3" type="ORF">HNR61_005493</name>
</gene>
<evidence type="ECO:0000259" key="2">
    <source>
        <dbReference type="Pfam" id="PF11611"/>
    </source>
</evidence>
<dbReference type="RefSeq" id="WP_182845974.1">
    <property type="nucleotide sequence ID" value="NZ_BAAALP010000097.1"/>
</dbReference>
<feature type="signal peptide" evidence="1">
    <location>
        <begin position="1"/>
        <end position="19"/>
    </location>
</feature>
<proteinExistence type="predicted"/>
<dbReference type="AlphaFoldDB" id="A0A7W3LT79"/>
<name>A0A7W3LT79_ACTNM</name>
<comment type="caution">
    <text evidence="3">The sequence shown here is derived from an EMBL/GenBank/DDBJ whole genome shotgun (WGS) entry which is preliminary data.</text>
</comment>
<dbReference type="Pfam" id="PF11611">
    <property type="entry name" value="DUF4352"/>
    <property type="match status" value="1"/>
</dbReference>
<evidence type="ECO:0000256" key="1">
    <source>
        <dbReference type="SAM" id="SignalP"/>
    </source>
</evidence>
<dbReference type="Proteomes" id="UP000572680">
    <property type="component" value="Unassembled WGS sequence"/>
</dbReference>
<organism evidence="3 4">
    <name type="scientific">Actinomadura namibiensis</name>
    <dbReference type="NCBI Taxonomy" id="182080"/>
    <lineage>
        <taxon>Bacteria</taxon>
        <taxon>Bacillati</taxon>
        <taxon>Actinomycetota</taxon>
        <taxon>Actinomycetes</taxon>
        <taxon>Streptosporangiales</taxon>
        <taxon>Thermomonosporaceae</taxon>
        <taxon>Actinomadura</taxon>
    </lineage>
</organism>
<reference evidence="3 4" key="1">
    <citation type="submission" date="2020-08" db="EMBL/GenBank/DDBJ databases">
        <title>Genomic Encyclopedia of Type Strains, Phase IV (KMG-IV): sequencing the most valuable type-strain genomes for metagenomic binning, comparative biology and taxonomic classification.</title>
        <authorList>
            <person name="Goeker M."/>
        </authorList>
    </citation>
    <scope>NUCLEOTIDE SEQUENCE [LARGE SCALE GENOMIC DNA]</scope>
    <source>
        <strain evidence="3 4">DSM 44197</strain>
    </source>
</reference>